<name>A0A1L7CXX2_9CORY</name>
<feature type="transmembrane region" description="Helical" evidence="1">
    <location>
        <begin position="21"/>
        <end position="43"/>
    </location>
</feature>
<dbReference type="KEGG" id="csph:CSPHI_06345"/>
<gene>
    <name evidence="3" type="ORF">CSPHI_06345</name>
</gene>
<dbReference type="InterPro" id="IPR019692">
    <property type="entry name" value="CFP-6_PH"/>
</dbReference>
<sequence length="153" mass="17176">MVREVLAGDWELTVTSRTMRLWSWTAAAVVLAVHVFMGLVVNVGDTGAAVTTVDMFAFPLVGLLLAGICLLGLRARVRVNARGVEVRNFLSARFYVWADVYGLSFPAEARWARLELPDFEFVPMWAIQARDGEAAVTAVHRFRELEDRYMPED</sequence>
<dbReference type="STRING" id="1437874.CSPHI_06345"/>
<dbReference type="Proteomes" id="UP000185469">
    <property type="component" value="Chromosome"/>
</dbReference>
<keyword evidence="1" id="KW-0812">Transmembrane</keyword>
<dbReference type="EMBL" id="CP009248">
    <property type="protein sequence ID" value="APT90725.1"/>
    <property type="molecule type" value="Genomic_DNA"/>
</dbReference>
<accession>A0A1L7CXX2</accession>
<dbReference type="AlphaFoldDB" id="A0A1L7CXX2"/>
<feature type="domain" description="Low molecular weight protein antigen 6 PH" evidence="2">
    <location>
        <begin position="74"/>
        <end position="144"/>
    </location>
</feature>
<organism evidence="3 4">
    <name type="scientific">Corynebacterium sphenisci DSM 44792</name>
    <dbReference type="NCBI Taxonomy" id="1437874"/>
    <lineage>
        <taxon>Bacteria</taxon>
        <taxon>Bacillati</taxon>
        <taxon>Actinomycetota</taxon>
        <taxon>Actinomycetes</taxon>
        <taxon>Mycobacteriales</taxon>
        <taxon>Corynebacteriaceae</taxon>
        <taxon>Corynebacterium</taxon>
    </lineage>
</organism>
<evidence type="ECO:0000256" key="1">
    <source>
        <dbReference type="SAM" id="Phobius"/>
    </source>
</evidence>
<keyword evidence="1" id="KW-0472">Membrane</keyword>
<keyword evidence="4" id="KW-1185">Reference proteome</keyword>
<protein>
    <submittedName>
        <fullName evidence="3">Membrane protein</fullName>
    </submittedName>
</protein>
<feature type="transmembrane region" description="Helical" evidence="1">
    <location>
        <begin position="55"/>
        <end position="73"/>
    </location>
</feature>
<evidence type="ECO:0000313" key="3">
    <source>
        <dbReference type="EMBL" id="APT90725.1"/>
    </source>
</evidence>
<evidence type="ECO:0000313" key="4">
    <source>
        <dbReference type="Proteomes" id="UP000185469"/>
    </source>
</evidence>
<keyword evidence="1" id="KW-1133">Transmembrane helix</keyword>
<evidence type="ECO:0000259" key="2">
    <source>
        <dbReference type="Pfam" id="PF10756"/>
    </source>
</evidence>
<proteinExistence type="predicted"/>
<dbReference type="Pfam" id="PF10756">
    <property type="entry name" value="bPH_6"/>
    <property type="match status" value="1"/>
</dbReference>
<reference evidence="3 4" key="1">
    <citation type="submission" date="2014-08" db="EMBL/GenBank/DDBJ databases">
        <title>Complete genome sequence of Corynebacterium sphenisci CECT 5990(T) (=DSM 44792(T)), isolated from healthy wild penguins.</title>
        <authorList>
            <person name="Ruckert C."/>
            <person name="Albersmeier A."/>
            <person name="Winkler A."/>
            <person name="Kalinowski J."/>
        </authorList>
    </citation>
    <scope>NUCLEOTIDE SEQUENCE [LARGE SCALE GENOMIC DNA]</scope>
    <source>
        <strain evidence="3 4">DSM 44792</strain>
    </source>
</reference>